<feature type="signal peptide" evidence="1">
    <location>
        <begin position="1"/>
        <end position="19"/>
    </location>
</feature>
<name>A0A1E3VXG0_9HYPH</name>
<reference evidence="2 3" key="1">
    <citation type="journal article" date="2016" name="Environ. Microbiol.">
        <title>New Methyloceanibacter diversity from North Sea sediments includes methanotroph containing solely the soluble methane monooxygenase.</title>
        <authorList>
            <person name="Vekeman B."/>
            <person name="Kerckhof F.M."/>
            <person name="Cremers G."/>
            <person name="de Vos P."/>
            <person name="Vandamme P."/>
            <person name="Boon N."/>
            <person name="Op den Camp H.J."/>
            <person name="Heylen K."/>
        </authorList>
    </citation>
    <scope>NUCLEOTIDE SEQUENCE [LARGE SCALE GENOMIC DNA]</scope>
    <source>
        <strain evidence="2 3">R-67175</strain>
    </source>
</reference>
<dbReference type="RefSeq" id="WP_158008039.1">
    <property type="nucleotide sequence ID" value="NZ_LPWF01000023.1"/>
</dbReference>
<dbReference type="PANTHER" id="PTHR36302:SF1">
    <property type="entry name" value="COPPER CHAPERONE PCU(A)C"/>
    <property type="match status" value="1"/>
</dbReference>
<sequence length="156" mass="15874">MAVVLTVAALLFVALTVWAAEPEKIAVSDGWVRPTIGEGRATAAYFTVTNKGDVDDTLMAARTANAKSVELHQTTMTADGVMQMRPVEGGLPIPVGGTLKLSPGGMHVMVMGLDEALAAGGELAITLEFAKAGPVEIVLPVQASAAAGADGGDAHH</sequence>
<dbReference type="SUPFAM" id="SSF110087">
    <property type="entry name" value="DR1885-like metal-binding protein"/>
    <property type="match status" value="1"/>
</dbReference>
<dbReference type="InterPro" id="IPR036182">
    <property type="entry name" value="PCuAC_sf"/>
</dbReference>
<dbReference type="Gene3D" id="2.60.40.1890">
    <property type="entry name" value="PCu(A)C copper chaperone"/>
    <property type="match status" value="1"/>
</dbReference>
<organism evidence="2 3">
    <name type="scientific">Methyloceanibacter superfactus</name>
    <dbReference type="NCBI Taxonomy" id="1774969"/>
    <lineage>
        <taxon>Bacteria</taxon>
        <taxon>Pseudomonadati</taxon>
        <taxon>Pseudomonadota</taxon>
        <taxon>Alphaproteobacteria</taxon>
        <taxon>Hyphomicrobiales</taxon>
        <taxon>Hyphomicrobiaceae</taxon>
        <taxon>Methyloceanibacter</taxon>
    </lineage>
</organism>
<dbReference type="AlphaFoldDB" id="A0A1E3VXG0"/>
<dbReference type="InterPro" id="IPR007410">
    <property type="entry name" value="LpqE-like"/>
</dbReference>
<accession>A0A1E3VXG0</accession>
<feature type="chain" id="PRO_5009138715" description="Copper chaperone PCu(A)C" evidence="1">
    <location>
        <begin position="20"/>
        <end position="156"/>
    </location>
</feature>
<dbReference type="OrthoDB" id="9796962at2"/>
<dbReference type="STRING" id="1774969.AUC69_10005"/>
<dbReference type="PANTHER" id="PTHR36302">
    <property type="entry name" value="BLR7088 PROTEIN"/>
    <property type="match status" value="1"/>
</dbReference>
<evidence type="ECO:0008006" key="4">
    <source>
        <dbReference type="Google" id="ProtNLM"/>
    </source>
</evidence>
<dbReference type="EMBL" id="LPWF01000023">
    <property type="protein sequence ID" value="ODR98227.1"/>
    <property type="molecule type" value="Genomic_DNA"/>
</dbReference>
<comment type="caution">
    <text evidence="2">The sequence shown here is derived from an EMBL/GenBank/DDBJ whole genome shotgun (WGS) entry which is preliminary data.</text>
</comment>
<dbReference type="Proteomes" id="UP000094472">
    <property type="component" value="Unassembled WGS sequence"/>
</dbReference>
<proteinExistence type="predicted"/>
<dbReference type="InterPro" id="IPR058248">
    <property type="entry name" value="Lxx211020-like"/>
</dbReference>
<gene>
    <name evidence="2" type="ORF">AUC69_10005</name>
</gene>
<evidence type="ECO:0000256" key="1">
    <source>
        <dbReference type="SAM" id="SignalP"/>
    </source>
</evidence>
<evidence type="ECO:0000313" key="3">
    <source>
        <dbReference type="Proteomes" id="UP000094472"/>
    </source>
</evidence>
<keyword evidence="1" id="KW-0732">Signal</keyword>
<keyword evidence="3" id="KW-1185">Reference proteome</keyword>
<evidence type="ECO:0000313" key="2">
    <source>
        <dbReference type="EMBL" id="ODR98227.1"/>
    </source>
</evidence>
<dbReference type="Pfam" id="PF04314">
    <property type="entry name" value="PCuAC"/>
    <property type="match status" value="1"/>
</dbReference>
<protein>
    <recommendedName>
        <fullName evidence="4">Copper chaperone PCu(A)C</fullName>
    </recommendedName>
</protein>